<sequence length="55" mass="6054">RDLGERRERWEPGGDSPERAKAADSVEIPLLQVNSTPSMGLELTTPRSRVSCSTN</sequence>
<comment type="caution">
    <text evidence="2">The sequence shown here is derived from an EMBL/GenBank/DDBJ whole genome shotgun (WGS) entry which is preliminary data.</text>
</comment>
<feature type="non-terminal residue" evidence="2">
    <location>
        <position position="55"/>
    </location>
</feature>
<keyword evidence="3" id="KW-1185">Reference proteome</keyword>
<feature type="region of interest" description="Disordered" evidence="1">
    <location>
        <begin position="1"/>
        <end position="55"/>
    </location>
</feature>
<evidence type="ECO:0000313" key="2">
    <source>
        <dbReference type="EMBL" id="VCW78561.1"/>
    </source>
</evidence>
<name>A0A9X9LPS8_GULGU</name>
<dbReference type="AlphaFoldDB" id="A0A9X9LPS8"/>
<accession>A0A9X9LPS8</accession>
<gene>
    <name evidence="2" type="ORF">BN2614_LOCUS5</name>
</gene>
<protein>
    <submittedName>
        <fullName evidence="2">Uncharacterized protein</fullName>
    </submittedName>
</protein>
<feature type="compositionally biased region" description="Basic and acidic residues" evidence="1">
    <location>
        <begin position="1"/>
        <end position="24"/>
    </location>
</feature>
<feature type="compositionally biased region" description="Polar residues" evidence="1">
    <location>
        <begin position="45"/>
        <end position="55"/>
    </location>
</feature>
<reference evidence="2 3" key="1">
    <citation type="submission" date="2018-10" db="EMBL/GenBank/DDBJ databases">
        <authorList>
            <person name="Ekblom R."/>
            <person name="Jareborg N."/>
        </authorList>
    </citation>
    <scope>NUCLEOTIDE SEQUENCE [LARGE SCALE GENOMIC DNA]</scope>
    <source>
        <tissue evidence="2">Muscle</tissue>
    </source>
</reference>
<organism evidence="2 3">
    <name type="scientific">Gulo gulo</name>
    <name type="common">Wolverine</name>
    <name type="synonym">Gluton</name>
    <dbReference type="NCBI Taxonomy" id="48420"/>
    <lineage>
        <taxon>Eukaryota</taxon>
        <taxon>Metazoa</taxon>
        <taxon>Chordata</taxon>
        <taxon>Craniata</taxon>
        <taxon>Vertebrata</taxon>
        <taxon>Euteleostomi</taxon>
        <taxon>Mammalia</taxon>
        <taxon>Eutheria</taxon>
        <taxon>Laurasiatheria</taxon>
        <taxon>Carnivora</taxon>
        <taxon>Caniformia</taxon>
        <taxon>Musteloidea</taxon>
        <taxon>Mustelidae</taxon>
        <taxon>Guloninae</taxon>
        <taxon>Gulo</taxon>
    </lineage>
</organism>
<proteinExistence type="predicted"/>
<dbReference type="EMBL" id="CYRY02010287">
    <property type="protein sequence ID" value="VCW78561.1"/>
    <property type="molecule type" value="Genomic_DNA"/>
</dbReference>
<evidence type="ECO:0000313" key="3">
    <source>
        <dbReference type="Proteomes" id="UP000269945"/>
    </source>
</evidence>
<evidence type="ECO:0000256" key="1">
    <source>
        <dbReference type="SAM" id="MobiDB-lite"/>
    </source>
</evidence>
<dbReference type="Proteomes" id="UP000269945">
    <property type="component" value="Unassembled WGS sequence"/>
</dbReference>